<keyword evidence="2" id="KW-1185">Reference proteome</keyword>
<evidence type="ECO:0000313" key="2">
    <source>
        <dbReference type="Proteomes" id="UP001163321"/>
    </source>
</evidence>
<name>A0ACC0W4M7_9STRA</name>
<protein>
    <submittedName>
        <fullName evidence="1">Uncharacterized protein</fullName>
    </submittedName>
</protein>
<sequence length="180" mass="19594">MENIHESSQIVVLDNSVDAETIISATVAYEASMAAADRLTNFDDGDEDDVHDNQDVDANRQNMREQVDDGHGEDGFGSEVDPEDEGSVADAIEVGEDVCDSTHEQGSEAKDVTEDGRGMSASTLDVAGPVEPKAFYEPFTIVLPMYLSIFWPRFVDLDGSSRYVFSAMKLVSTRSLMKSG</sequence>
<dbReference type="EMBL" id="CM047583">
    <property type="protein sequence ID" value="KAI9912976.1"/>
    <property type="molecule type" value="Genomic_DNA"/>
</dbReference>
<evidence type="ECO:0000313" key="1">
    <source>
        <dbReference type="EMBL" id="KAI9912976.1"/>
    </source>
</evidence>
<dbReference type="Proteomes" id="UP001163321">
    <property type="component" value="Chromosome 4"/>
</dbReference>
<organism evidence="1 2">
    <name type="scientific">Peronosclerospora sorghi</name>
    <dbReference type="NCBI Taxonomy" id="230839"/>
    <lineage>
        <taxon>Eukaryota</taxon>
        <taxon>Sar</taxon>
        <taxon>Stramenopiles</taxon>
        <taxon>Oomycota</taxon>
        <taxon>Peronosporomycetes</taxon>
        <taxon>Peronosporales</taxon>
        <taxon>Peronosporaceae</taxon>
        <taxon>Peronosclerospora</taxon>
    </lineage>
</organism>
<proteinExistence type="predicted"/>
<accession>A0ACC0W4M7</accession>
<reference evidence="1 2" key="1">
    <citation type="journal article" date="2022" name="bioRxiv">
        <title>The genome of the oomycete Peronosclerospora sorghi, a cosmopolitan pathogen of maize and sorghum, is inflated with dispersed pseudogenes.</title>
        <authorList>
            <person name="Fletcher K."/>
            <person name="Martin F."/>
            <person name="Isakeit T."/>
            <person name="Cavanaugh K."/>
            <person name="Magill C."/>
            <person name="Michelmore R."/>
        </authorList>
    </citation>
    <scope>NUCLEOTIDE SEQUENCE [LARGE SCALE GENOMIC DNA]</scope>
    <source>
        <strain evidence="1">P6</strain>
    </source>
</reference>
<comment type="caution">
    <text evidence="1">The sequence shown here is derived from an EMBL/GenBank/DDBJ whole genome shotgun (WGS) entry which is preliminary data.</text>
</comment>
<gene>
    <name evidence="1" type="ORF">PsorP6_006622</name>
</gene>